<dbReference type="Pfam" id="PF10544">
    <property type="entry name" value="T5orf172"/>
    <property type="match status" value="1"/>
</dbReference>
<reference evidence="2 3" key="1">
    <citation type="submission" date="2019-03" db="EMBL/GenBank/DDBJ databases">
        <title>Complete Genome Sequence of Paraburkholderia dipogonis ICMP 19430T, a Nitrogen-fixing Symbiont of the South African Invasive Legume Dipogon lignosus in New Zealand.</title>
        <authorList>
            <person name="De Meyer S.E."/>
        </authorList>
    </citation>
    <scope>NUCLEOTIDE SEQUENCE [LARGE SCALE GENOMIC DNA]</scope>
    <source>
        <strain evidence="2 3">ICMP 19430</strain>
    </source>
</reference>
<evidence type="ECO:0000313" key="3">
    <source>
        <dbReference type="Proteomes" id="UP000297385"/>
    </source>
</evidence>
<dbReference type="InterPro" id="IPR018306">
    <property type="entry name" value="Phage_T5_Orf172_DNA-bd"/>
</dbReference>
<dbReference type="Proteomes" id="UP000297385">
    <property type="component" value="Unassembled WGS sequence"/>
</dbReference>
<proteinExistence type="predicted"/>
<feature type="domain" description="Bacteriophage T5 Orf172 DNA-binding" evidence="1">
    <location>
        <begin position="13"/>
        <end position="95"/>
    </location>
</feature>
<dbReference type="Pfam" id="PF08238">
    <property type="entry name" value="Sel1"/>
    <property type="match status" value="2"/>
</dbReference>
<dbReference type="SUPFAM" id="SSF81901">
    <property type="entry name" value="HCP-like"/>
    <property type="match status" value="1"/>
</dbReference>
<protein>
    <recommendedName>
        <fullName evidence="1">Bacteriophage T5 Orf172 DNA-binding domain-containing protein</fullName>
    </recommendedName>
</protein>
<name>A0A4Y8MK10_9BURK</name>
<evidence type="ECO:0000259" key="1">
    <source>
        <dbReference type="SMART" id="SM00974"/>
    </source>
</evidence>
<sequence length="318" mass="34887">MENRGYVYVLANSAMPGLIKIGRTARSPAERALELSGATGLPTPFIVVYQQMFADCAAAEQFVHTHLAQRGFRVSENREFFNVPPNEAARAISRAPGAVDEPDHAHSSAAPDRELAIERHTSVWRATFDDAVDSYYGLGDILLDHAHAFALFRQAAALGGLPAYPFLGRMCLDGDGTTKSAERALEYFKEGAQKGAISCYFEMGRVFFATKQLENAEKCFSSFSRRLGAGSIDGVHLTIEQLSSIYLECFHLLLDPLSRYVLPTALMTFIVASKQAILSAGNSVLEHAQKKKHLDNFSAGRVESVTFVLDYIEALTEP</sequence>
<dbReference type="InterPro" id="IPR006597">
    <property type="entry name" value="Sel1-like"/>
</dbReference>
<dbReference type="Gene3D" id="1.25.40.10">
    <property type="entry name" value="Tetratricopeptide repeat domain"/>
    <property type="match status" value="1"/>
</dbReference>
<dbReference type="InterPro" id="IPR011990">
    <property type="entry name" value="TPR-like_helical_dom_sf"/>
</dbReference>
<gene>
    <name evidence="2" type="ORF">E2553_41055</name>
</gene>
<accession>A0A4Y8MK10</accession>
<dbReference type="SMART" id="SM00671">
    <property type="entry name" value="SEL1"/>
    <property type="match status" value="2"/>
</dbReference>
<dbReference type="EMBL" id="SNVI01000005">
    <property type="protein sequence ID" value="TFE37777.1"/>
    <property type="molecule type" value="Genomic_DNA"/>
</dbReference>
<organism evidence="2 3">
    <name type="scientific">Paraburkholderia dipogonis</name>
    <dbReference type="NCBI Taxonomy" id="1211383"/>
    <lineage>
        <taxon>Bacteria</taxon>
        <taxon>Pseudomonadati</taxon>
        <taxon>Pseudomonadota</taxon>
        <taxon>Betaproteobacteria</taxon>
        <taxon>Burkholderiales</taxon>
        <taxon>Burkholderiaceae</taxon>
        <taxon>Paraburkholderia</taxon>
    </lineage>
</organism>
<evidence type="ECO:0000313" key="2">
    <source>
        <dbReference type="EMBL" id="TFE37777.1"/>
    </source>
</evidence>
<dbReference type="AlphaFoldDB" id="A0A4Y8MK10"/>
<dbReference type="SMART" id="SM00974">
    <property type="entry name" value="T5orf172"/>
    <property type="match status" value="1"/>
</dbReference>
<comment type="caution">
    <text evidence="2">The sequence shown here is derived from an EMBL/GenBank/DDBJ whole genome shotgun (WGS) entry which is preliminary data.</text>
</comment>